<feature type="region of interest" description="Disordered" evidence="1">
    <location>
        <begin position="342"/>
        <end position="363"/>
    </location>
</feature>
<name>A0ABM7KVT9_9MYCO</name>
<feature type="chain" id="PRO_5045783106" description="WD40 repeat protein" evidence="2">
    <location>
        <begin position="30"/>
        <end position="437"/>
    </location>
</feature>
<evidence type="ECO:0000256" key="1">
    <source>
        <dbReference type="SAM" id="MobiDB-lite"/>
    </source>
</evidence>
<keyword evidence="2" id="KW-0732">Signal</keyword>
<dbReference type="PROSITE" id="PS51257">
    <property type="entry name" value="PROKAR_LIPOPROTEIN"/>
    <property type="match status" value="1"/>
</dbReference>
<feature type="region of interest" description="Disordered" evidence="1">
    <location>
        <begin position="136"/>
        <end position="158"/>
    </location>
</feature>
<organism evidence="3 4">
    <name type="scientific">Mycobacterium branderi</name>
    <dbReference type="NCBI Taxonomy" id="43348"/>
    <lineage>
        <taxon>Bacteria</taxon>
        <taxon>Bacillati</taxon>
        <taxon>Actinomycetota</taxon>
        <taxon>Actinomycetes</taxon>
        <taxon>Mycobacteriales</taxon>
        <taxon>Mycobacteriaceae</taxon>
        <taxon>Mycobacterium</taxon>
    </lineage>
</organism>
<evidence type="ECO:0008006" key="5">
    <source>
        <dbReference type="Google" id="ProtNLM"/>
    </source>
</evidence>
<dbReference type="EMBL" id="AP022607">
    <property type="protein sequence ID" value="BBZ15191.1"/>
    <property type="molecule type" value="Genomic_DNA"/>
</dbReference>
<evidence type="ECO:0000256" key="2">
    <source>
        <dbReference type="SAM" id="SignalP"/>
    </source>
</evidence>
<reference evidence="3 4" key="1">
    <citation type="journal article" date="2019" name="Emerg. Microbes Infect.">
        <title>Comprehensive subspecies identification of 175 nontuberculous mycobacteria species based on 7547 genomic profiles.</title>
        <authorList>
            <person name="Matsumoto Y."/>
            <person name="Kinjo T."/>
            <person name="Motooka D."/>
            <person name="Nabeya D."/>
            <person name="Jung N."/>
            <person name="Uechi K."/>
            <person name="Horii T."/>
            <person name="Iida T."/>
            <person name="Fujita J."/>
            <person name="Nakamura S."/>
        </authorList>
    </citation>
    <scope>NUCLEOTIDE SEQUENCE [LARGE SCALE GENOMIC DNA]</scope>
    <source>
        <strain evidence="3 4">JCM 12687</strain>
        <plasmid evidence="3">pJCM12687</plasmid>
    </source>
</reference>
<keyword evidence="3" id="KW-0614">Plasmid</keyword>
<evidence type="ECO:0000313" key="4">
    <source>
        <dbReference type="Proteomes" id="UP000467379"/>
    </source>
</evidence>
<sequence>MNDCARALRVGRFVALLGALVLTATACQANNPPAATTSPAKVHDSLMAYTSPRSTPWWQPGEVSFTVAQGLTRIANWTKQVSGSRFVGLSSPSFTTDGKYAFAKYSDEQAGRSPYDGGDIHAELVWVEVASAKVHESPIPARSRTPDQQPSRPGAPYALQGSTVVWQGPVTPDTADGPVTVMQLDLSQPTAAPSTWRTIQLPAHSREHRPPPILDRDFTAKVVGAGHGRVAIARKDGADVGVTADRLFLVETDGAVRDLGHLPTTSWANAVFSPDGTHFAYETGKTGESGHCDIHQVTVFDSVTGRPAADFPPGPFNLTPRPYFYGNDKAALWWTPDGKLRATGSADSCPKDQSKPTNDGGVWELKDSQWTQIDPAGTYRDFPMPHGRAAVIAQRELPPNEQKPNERSTVPSLFIRDNGRLVYIANVEPTALAVAPT</sequence>
<gene>
    <name evidence="3" type="ORF">MBRA_53860</name>
</gene>
<protein>
    <recommendedName>
        <fullName evidence="5">WD40 repeat protein</fullName>
    </recommendedName>
</protein>
<accession>A0ABM7KVT9</accession>
<dbReference type="Proteomes" id="UP000467379">
    <property type="component" value="Plasmid pJCM12687"/>
</dbReference>
<proteinExistence type="predicted"/>
<geneLocation type="plasmid" evidence="3 4">
    <name>pJCM12687</name>
</geneLocation>
<evidence type="ECO:0000313" key="3">
    <source>
        <dbReference type="EMBL" id="BBZ15191.1"/>
    </source>
</evidence>
<feature type="signal peptide" evidence="2">
    <location>
        <begin position="1"/>
        <end position="29"/>
    </location>
</feature>
<keyword evidence="4" id="KW-1185">Reference proteome</keyword>
<dbReference type="SUPFAM" id="SSF82171">
    <property type="entry name" value="DPP6 N-terminal domain-like"/>
    <property type="match status" value="1"/>
</dbReference>